<feature type="non-terminal residue" evidence="1">
    <location>
        <position position="1"/>
    </location>
</feature>
<dbReference type="AlphaFoldDB" id="A0A0B6YQI1"/>
<accession>A0A0B6YQI1</accession>
<organism evidence="1">
    <name type="scientific">Arion vulgaris</name>
    <dbReference type="NCBI Taxonomy" id="1028688"/>
    <lineage>
        <taxon>Eukaryota</taxon>
        <taxon>Metazoa</taxon>
        <taxon>Spiralia</taxon>
        <taxon>Lophotrochozoa</taxon>
        <taxon>Mollusca</taxon>
        <taxon>Gastropoda</taxon>
        <taxon>Heterobranchia</taxon>
        <taxon>Euthyneura</taxon>
        <taxon>Panpulmonata</taxon>
        <taxon>Eupulmonata</taxon>
        <taxon>Stylommatophora</taxon>
        <taxon>Helicina</taxon>
        <taxon>Arionoidea</taxon>
        <taxon>Arionidae</taxon>
        <taxon>Arion</taxon>
    </lineage>
</organism>
<evidence type="ECO:0000313" key="1">
    <source>
        <dbReference type="EMBL" id="CEK57750.1"/>
    </source>
</evidence>
<reference evidence="1" key="1">
    <citation type="submission" date="2014-12" db="EMBL/GenBank/DDBJ databases">
        <title>Insight into the proteome of Arion vulgaris.</title>
        <authorList>
            <person name="Aradska J."/>
            <person name="Bulat T."/>
            <person name="Smidak R."/>
            <person name="Sarate P."/>
            <person name="Gangsoo J."/>
            <person name="Sialana F."/>
            <person name="Bilban M."/>
            <person name="Lubec G."/>
        </authorList>
    </citation>
    <scope>NUCLEOTIDE SEQUENCE</scope>
    <source>
        <tissue evidence="1">Skin</tissue>
    </source>
</reference>
<feature type="non-terminal residue" evidence="1">
    <location>
        <position position="218"/>
    </location>
</feature>
<sequence length="218" mass="24696">NSVFERRMHSSQTFLQEGQPQHKLIKLSNTVHLEDIKQALTEVLEKTQARTDDVAHFSRMLELSLRKLHPQDLALAKLRIQQVLFEFESVKTQGNLEIQQKNNTLKQLSNPTEMADTCLDTLGKESGVKSVDSLNIVLPGNKHTTLSNSLCGTLREQKESHNLETDHNHSVVSNLVDETGSRRLQRTSGSIENHVTTNYKCLNSERGNSEGNDYHIDR</sequence>
<name>A0A0B6YQI1_9EUPU</name>
<dbReference type="EMBL" id="HACG01010885">
    <property type="protein sequence ID" value="CEK57750.1"/>
    <property type="molecule type" value="Transcribed_RNA"/>
</dbReference>
<protein>
    <submittedName>
        <fullName evidence="1">Uncharacterized protein</fullName>
    </submittedName>
</protein>
<gene>
    <name evidence="1" type="primary">ORF30978</name>
</gene>
<proteinExistence type="predicted"/>